<gene>
    <name evidence="1" type="ORF">FRZ61_10120</name>
</gene>
<accession>A0A5J6MUZ6</accession>
<dbReference type="EMBL" id="CP042582">
    <property type="protein sequence ID" value="QEX21091.1"/>
    <property type="molecule type" value="Genomic_DNA"/>
</dbReference>
<evidence type="ECO:0000313" key="1">
    <source>
        <dbReference type="EMBL" id="QEX21091.1"/>
    </source>
</evidence>
<name>A0A5J6MUZ6_9PROT</name>
<dbReference type="AlphaFoldDB" id="A0A5J6MUZ6"/>
<organism evidence="1 2">
    <name type="scientific">Hypericibacter adhaerens</name>
    <dbReference type="NCBI Taxonomy" id="2602016"/>
    <lineage>
        <taxon>Bacteria</taxon>
        <taxon>Pseudomonadati</taxon>
        <taxon>Pseudomonadota</taxon>
        <taxon>Alphaproteobacteria</taxon>
        <taxon>Rhodospirillales</taxon>
        <taxon>Dongiaceae</taxon>
        <taxon>Hypericibacter</taxon>
    </lineage>
</organism>
<evidence type="ECO:0000313" key="2">
    <source>
        <dbReference type="Proteomes" id="UP000325797"/>
    </source>
</evidence>
<sequence>MPVSCDWLSDRFPGIRGFLAATLLLALAGCAGGLDPAMPVADSHGVMTLDVGGMPVKFQPIDGWCPASRDLTRSVLREAQEEIKVLVVFGGCKEMRTAHDIDDPIPNFGMLAVPTEMWSTDIGNDRAAFVDLIAENLGAIDLAAAMKEEMDSRRAQIQSRIDAAKRAGMTLQVDDPIDLGLLVHDDDAACFGVNLRVVTGLASSDAYTKDIGIVTLFCATELQGRAVICMMQTQLEPSPRSSRSRSLEPVLKLVRSQVKRLIELNPDQGLAI</sequence>
<keyword evidence="2" id="KW-1185">Reference proteome</keyword>
<dbReference type="KEGG" id="hadh:FRZ61_10120"/>
<proteinExistence type="predicted"/>
<protein>
    <submittedName>
        <fullName evidence="1">Uncharacterized protein</fullName>
    </submittedName>
</protein>
<dbReference type="Proteomes" id="UP000325797">
    <property type="component" value="Chromosome"/>
</dbReference>
<reference evidence="1 2" key="1">
    <citation type="submission" date="2019-08" db="EMBL/GenBank/DDBJ databases">
        <title>Hyperibacter terrae gen. nov., sp. nov. and Hyperibacter viscosus sp. nov., two new members in the family Rhodospirillaceae isolated from the rhizosphere of Hypericum perforatum.</title>
        <authorList>
            <person name="Noviana Z."/>
        </authorList>
    </citation>
    <scope>NUCLEOTIDE SEQUENCE [LARGE SCALE GENOMIC DNA]</scope>
    <source>
        <strain evidence="1 2">R5959</strain>
    </source>
</reference>